<feature type="compositionally biased region" description="Polar residues" evidence="1">
    <location>
        <begin position="117"/>
        <end position="126"/>
    </location>
</feature>
<feature type="compositionally biased region" description="Basic and acidic residues" evidence="1">
    <location>
        <begin position="603"/>
        <end position="621"/>
    </location>
</feature>
<dbReference type="EMBL" id="LK056665">
    <property type="protein sequence ID" value="CDS82106.1"/>
    <property type="molecule type" value="Genomic_DNA"/>
</dbReference>
<reference evidence="2" key="1">
    <citation type="submission" date="2014-06" db="EMBL/GenBank/DDBJ databases">
        <authorList>
            <person name="Ju J."/>
            <person name="Zhang J."/>
        </authorList>
    </citation>
    <scope>NUCLEOTIDE SEQUENCE</scope>
    <source>
        <strain evidence="2">SscI8</strain>
    </source>
</reference>
<feature type="region of interest" description="Disordered" evidence="1">
    <location>
        <begin position="413"/>
        <end position="435"/>
    </location>
</feature>
<organism evidence="2">
    <name type="scientific">Sporisorium scitamineum</name>
    <dbReference type="NCBI Taxonomy" id="49012"/>
    <lineage>
        <taxon>Eukaryota</taxon>
        <taxon>Fungi</taxon>
        <taxon>Dikarya</taxon>
        <taxon>Basidiomycota</taxon>
        <taxon>Ustilaginomycotina</taxon>
        <taxon>Ustilaginomycetes</taxon>
        <taxon>Ustilaginales</taxon>
        <taxon>Ustilaginaceae</taxon>
        <taxon>Sporisorium</taxon>
    </lineage>
</organism>
<sequence length="848" mass="92977">MRHASQLYKGLAEATSSLERPYIPRHVPLPSSSYSAVAQSSADTPPSSPSTLQKDSIRGAEVQNSQALRHSSRTAESAQKTSIQNRPAAATQPHHDHVVEAGDDRPQVRHEERAPSTVPNVCQSISRQKQRITIRLDQQPEYGRCAQTRPALESQSNSASKSIAPQTSISRPRLARAPVKRPDPSDSGSTSGLEAVMAAYPGLSELQADLLLRTFRQIKILRSHAPSAVVAWYEDFVWTNERESQGAQRIETAESLSLLLRYAYQRNDLRSLLRIETRAARTTTALGKQYRTSSTTLTSMPKELADFGMDGISIWPDPDENPSILAYNLKVAFAAREGNWVQIDELLNDARLSKMSSAKAARSSASSARSVYVLNPIGWGSLLHCGLGNVRKLQFDESQSTSTASKGIEAYRADLNGSEPSNDSASSLSEDVEAEKIRKATEDRAQMQAKLAVTKHLLPALLRYTSGSNNATSTSSARQSDADVTGPKTPTWLLQSVLKQLADRGEAASVIRIVQLAISEESTAVTHGQVARGASTDILNLALTACVRNHNVNLAETLRIFNGLTGSQLGQSISGPAVLTRPTIMNVGQRESHSRPQPSATKDNSKNAKCDLPKSGDESAKQKWMAPNEESLVLVLKKVRHPLFRAAWTRRLVEEFERLFPMVKLAGRTFRMIIDKCVTPAAQSSSSEPDNASSPERAAASTLPARNVASGRRGRRLRQEATKPSSSDTAPTHVVAAPGRRPIVKQSILLATLDDILGRFHSSTSLRFHRSTTNRRRFEHTLLRAKRTLQAKKAFHQDQIHSPRANESDKSRLETHHLAAISQIDALLDRVAQVQRLGRCNESRGKKT</sequence>
<name>A0A127Z605_9BASI</name>
<gene>
    <name evidence="2" type="ORF">SPSC_02926</name>
</gene>
<feature type="region of interest" description="Disordered" evidence="1">
    <location>
        <begin position="586"/>
        <end position="623"/>
    </location>
</feature>
<feature type="compositionally biased region" description="Low complexity" evidence="1">
    <location>
        <begin position="31"/>
        <end position="42"/>
    </location>
</feature>
<accession>A0A127Z605</accession>
<proteinExistence type="predicted"/>
<feature type="region of interest" description="Disordered" evidence="1">
    <location>
        <begin position="148"/>
        <end position="192"/>
    </location>
</feature>
<feature type="compositionally biased region" description="Polar residues" evidence="1">
    <location>
        <begin position="62"/>
        <end position="85"/>
    </location>
</feature>
<protein>
    <submittedName>
        <fullName evidence="2">Uncharacterized protein</fullName>
    </submittedName>
</protein>
<dbReference type="AlphaFoldDB" id="A0A127Z605"/>
<feature type="compositionally biased region" description="Low complexity" evidence="1">
    <location>
        <begin position="684"/>
        <end position="696"/>
    </location>
</feature>
<feature type="region of interest" description="Disordered" evidence="1">
    <location>
        <begin position="680"/>
        <end position="738"/>
    </location>
</feature>
<dbReference type="OrthoDB" id="2551866at2759"/>
<feature type="region of interest" description="Disordered" evidence="1">
    <location>
        <begin position="1"/>
        <end position="126"/>
    </location>
</feature>
<feature type="compositionally biased region" description="Polar residues" evidence="1">
    <location>
        <begin position="153"/>
        <end position="170"/>
    </location>
</feature>
<evidence type="ECO:0000313" key="2">
    <source>
        <dbReference type="EMBL" id="CDS82106.1"/>
    </source>
</evidence>
<feature type="compositionally biased region" description="Polar residues" evidence="1">
    <location>
        <begin position="418"/>
        <end position="429"/>
    </location>
</feature>
<evidence type="ECO:0000256" key="1">
    <source>
        <dbReference type="SAM" id="MobiDB-lite"/>
    </source>
</evidence>
<feature type="compositionally biased region" description="Basic and acidic residues" evidence="1">
    <location>
        <begin position="93"/>
        <end position="114"/>
    </location>
</feature>